<evidence type="ECO:0000313" key="2">
    <source>
        <dbReference type="Proteomes" id="UP000799750"/>
    </source>
</evidence>
<sequence>MPSDISLFRGTVPVDSDLVGSMGLGLVAGIPTRVSPAGELRISQNTDIQGAVAQVEGAYETIISKFGSIRTTQEASDSLFDVHRRSQWELGNLRRKVRRAILEQEILVYVDKMQSAEYAYVSALADSPVVDETSAALAVGLSRFLSAKF</sequence>
<proteinExistence type="predicted"/>
<dbReference type="Proteomes" id="UP000799750">
    <property type="component" value="Unassembled WGS sequence"/>
</dbReference>
<dbReference type="AlphaFoldDB" id="A0A6A6QCW0"/>
<reference evidence="1" key="1">
    <citation type="journal article" date="2020" name="Stud. Mycol.">
        <title>101 Dothideomycetes genomes: a test case for predicting lifestyles and emergence of pathogens.</title>
        <authorList>
            <person name="Haridas S."/>
            <person name="Albert R."/>
            <person name="Binder M."/>
            <person name="Bloem J."/>
            <person name="Labutti K."/>
            <person name="Salamov A."/>
            <person name="Andreopoulos B."/>
            <person name="Baker S."/>
            <person name="Barry K."/>
            <person name="Bills G."/>
            <person name="Bluhm B."/>
            <person name="Cannon C."/>
            <person name="Castanera R."/>
            <person name="Culley D."/>
            <person name="Daum C."/>
            <person name="Ezra D."/>
            <person name="Gonzalez J."/>
            <person name="Henrissat B."/>
            <person name="Kuo A."/>
            <person name="Liang C."/>
            <person name="Lipzen A."/>
            <person name="Lutzoni F."/>
            <person name="Magnuson J."/>
            <person name="Mondo S."/>
            <person name="Nolan M."/>
            <person name="Ohm R."/>
            <person name="Pangilinan J."/>
            <person name="Park H.-J."/>
            <person name="Ramirez L."/>
            <person name="Alfaro M."/>
            <person name="Sun H."/>
            <person name="Tritt A."/>
            <person name="Yoshinaga Y."/>
            <person name="Zwiers L.-H."/>
            <person name="Turgeon B."/>
            <person name="Goodwin S."/>
            <person name="Spatafora J."/>
            <person name="Crous P."/>
            <person name="Grigoriev I."/>
        </authorList>
    </citation>
    <scope>NUCLEOTIDE SEQUENCE</scope>
    <source>
        <strain evidence="1">CBS 269.34</strain>
    </source>
</reference>
<protein>
    <submittedName>
        <fullName evidence="1">Uncharacterized protein</fullName>
    </submittedName>
</protein>
<organism evidence="1 2">
    <name type="scientific">Lophium mytilinum</name>
    <dbReference type="NCBI Taxonomy" id="390894"/>
    <lineage>
        <taxon>Eukaryota</taxon>
        <taxon>Fungi</taxon>
        <taxon>Dikarya</taxon>
        <taxon>Ascomycota</taxon>
        <taxon>Pezizomycotina</taxon>
        <taxon>Dothideomycetes</taxon>
        <taxon>Pleosporomycetidae</taxon>
        <taxon>Mytilinidiales</taxon>
        <taxon>Mytilinidiaceae</taxon>
        <taxon>Lophium</taxon>
    </lineage>
</organism>
<evidence type="ECO:0000313" key="1">
    <source>
        <dbReference type="EMBL" id="KAF2490268.1"/>
    </source>
</evidence>
<gene>
    <name evidence="1" type="ORF">BU16DRAFT_566299</name>
</gene>
<keyword evidence="2" id="KW-1185">Reference proteome</keyword>
<name>A0A6A6QCW0_9PEZI</name>
<dbReference type="EMBL" id="MU004197">
    <property type="protein sequence ID" value="KAF2490268.1"/>
    <property type="molecule type" value="Genomic_DNA"/>
</dbReference>
<accession>A0A6A6QCW0</accession>